<evidence type="ECO:0000313" key="3">
    <source>
        <dbReference type="Proteomes" id="UP000465601"/>
    </source>
</evidence>
<evidence type="ECO:0008006" key="4">
    <source>
        <dbReference type="Google" id="ProtNLM"/>
    </source>
</evidence>
<dbReference type="Proteomes" id="UP000465601">
    <property type="component" value="Unassembled WGS sequence"/>
</dbReference>
<organism evidence="2 3">
    <name type="scientific">Alkaliphilus serpentinus</name>
    <dbReference type="NCBI Taxonomy" id="1482731"/>
    <lineage>
        <taxon>Bacteria</taxon>
        <taxon>Bacillati</taxon>
        <taxon>Bacillota</taxon>
        <taxon>Clostridia</taxon>
        <taxon>Peptostreptococcales</taxon>
        <taxon>Natronincolaceae</taxon>
        <taxon>Alkaliphilus</taxon>
    </lineage>
</organism>
<reference evidence="2 3" key="1">
    <citation type="submission" date="2019-10" db="EMBL/GenBank/DDBJ databases">
        <title>Alkaliphilus serpentinus sp. nov. and Alkaliphilus pronyensis sp. nov., two novel anaerobic alkaliphilic species isolated from the serpentinized-hosted hydrothermal field of the Prony Bay (New Caledonia).</title>
        <authorList>
            <person name="Postec A."/>
        </authorList>
    </citation>
    <scope>NUCLEOTIDE SEQUENCE [LARGE SCALE GENOMIC DNA]</scope>
    <source>
        <strain evidence="2 3">LacT</strain>
    </source>
</reference>
<name>A0A833HPC4_9FIRM</name>
<proteinExistence type="predicted"/>
<accession>A0A833HPC4</accession>
<comment type="caution">
    <text evidence="2">The sequence shown here is derived from an EMBL/GenBank/DDBJ whole genome shotgun (WGS) entry which is preliminary data.</text>
</comment>
<dbReference type="RefSeq" id="WP_151865620.1">
    <property type="nucleotide sequence ID" value="NZ_WBZB01000017.1"/>
</dbReference>
<sequence length="150" mass="17812">MKHYDQKYWKAYTLNIIDEDDRIEMENHLYSCDECMDIYLQHLDEIHEEEFRESATFTKTVMSSIYQIEERKNKVYRFKLFKYYAIAASITLILVSTGVFDVIGRSTPKLMTALDDSTHKIEMAMFGGWSQEIFDRGKSIFNNFSINIKE</sequence>
<dbReference type="EMBL" id="WBZB01000017">
    <property type="protein sequence ID" value="KAB3530548.1"/>
    <property type="molecule type" value="Genomic_DNA"/>
</dbReference>
<feature type="transmembrane region" description="Helical" evidence="1">
    <location>
        <begin position="81"/>
        <end position="100"/>
    </location>
</feature>
<gene>
    <name evidence="2" type="ORF">F8153_06780</name>
</gene>
<evidence type="ECO:0000256" key="1">
    <source>
        <dbReference type="SAM" id="Phobius"/>
    </source>
</evidence>
<evidence type="ECO:0000313" key="2">
    <source>
        <dbReference type="EMBL" id="KAB3530548.1"/>
    </source>
</evidence>
<keyword evidence="1" id="KW-0472">Membrane</keyword>
<keyword evidence="1" id="KW-0812">Transmembrane</keyword>
<dbReference type="OrthoDB" id="1955013at2"/>
<protein>
    <recommendedName>
        <fullName evidence="4">Zinc-finger domain-containing protein</fullName>
    </recommendedName>
</protein>
<keyword evidence="3" id="KW-1185">Reference proteome</keyword>
<dbReference type="AlphaFoldDB" id="A0A833HPC4"/>
<keyword evidence="1" id="KW-1133">Transmembrane helix</keyword>